<name>A0ACA9KQF2_9GLOM</name>
<dbReference type="EMBL" id="CAJVPT010002665">
    <property type="protein sequence ID" value="CAG8484956.1"/>
    <property type="molecule type" value="Genomic_DNA"/>
</dbReference>
<accession>A0ACA9KQF2</accession>
<reference evidence="1" key="1">
    <citation type="submission" date="2021-06" db="EMBL/GenBank/DDBJ databases">
        <authorList>
            <person name="Kallberg Y."/>
            <person name="Tangrot J."/>
            <person name="Rosling A."/>
        </authorList>
    </citation>
    <scope>NUCLEOTIDE SEQUENCE</scope>
    <source>
        <strain evidence="1">CL356</strain>
    </source>
</reference>
<comment type="caution">
    <text evidence="1">The sequence shown here is derived from an EMBL/GenBank/DDBJ whole genome shotgun (WGS) entry which is preliminary data.</text>
</comment>
<evidence type="ECO:0000313" key="1">
    <source>
        <dbReference type="EMBL" id="CAG8484956.1"/>
    </source>
</evidence>
<keyword evidence="2" id="KW-1185">Reference proteome</keyword>
<sequence length="366" mass="39724">AQKRPTCTGGLQIRESYDLEALQSCTTYSGAISITSLSLPDLVFPHLQYLDGIIAVNNNDRLRRLSFPHLKSATRISVVNQTLLTTLEFPSLQKSEFLLFKVLPSLTDLSFSMGLNDTGSFEVADTGITSLNGLDMKNTKSLRITDNRNLVHLRLPYLRNTDELFLSGNGQGTIRINAPSLNSLRDLTLRNVGFTSLPGLGTISNDLVIEENSFDSFSIPNLGSVSGTLTIRSSPLKSICLPELQSVGGSVVISNNPNLQTITGFPKLKQVNGFIDITGSFRELDLSGLQESREKHLCAGRELKNPKALLAGKKERKVITGKNDTGNNNSNTTTGMGKKSNASKIICAQLESFVFGFAITALSILI</sequence>
<dbReference type="Proteomes" id="UP000789525">
    <property type="component" value="Unassembled WGS sequence"/>
</dbReference>
<proteinExistence type="predicted"/>
<gene>
    <name evidence="1" type="ORF">ACOLOM_LOCUS2140</name>
</gene>
<feature type="non-terminal residue" evidence="1">
    <location>
        <position position="1"/>
    </location>
</feature>
<protein>
    <submittedName>
        <fullName evidence="1">5417_t:CDS:1</fullName>
    </submittedName>
</protein>
<organism evidence="1 2">
    <name type="scientific">Acaulospora colombiana</name>
    <dbReference type="NCBI Taxonomy" id="27376"/>
    <lineage>
        <taxon>Eukaryota</taxon>
        <taxon>Fungi</taxon>
        <taxon>Fungi incertae sedis</taxon>
        <taxon>Mucoromycota</taxon>
        <taxon>Glomeromycotina</taxon>
        <taxon>Glomeromycetes</taxon>
        <taxon>Diversisporales</taxon>
        <taxon>Acaulosporaceae</taxon>
        <taxon>Acaulospora</taxon>
    </lineage>
</organism>
<evidence type="ECO:0000313" key="2">
    <source>
        <dbReference type="Proteomes" id="UP000789525"/>
    </source>
</evidence>